<dbReference type="PANTHER" id="PTHR30204">
    <property type="entry name" value="REDOX-CYCLING DRUG-SENSING TRANSCRIPTIONAL ACTIVATOR SOXR"/>
    <property type="match status" value="1"/>
</dbReference>
<dbReference type="InterPro" id="IPR047057">
    <property type="entry name" value="MerR_fam"/>
</dbReference>
<feature type="domain" description="HTH merR-type" evidence="2">
    <location>
        <begin position="5"/>
        <end position="75"/>
    </location>
</feature>
<name>A0ABS8ZWK5_9PSEU</name>
<dbReference type="Proteomes" id="UP001521150">
    <property type="component" value="Unassembled WGS sequence"/>
</dbReference>
<dbReference type="PROSITE" id="PS00552">
    <property type="entry name" value="HTH_MERR_1"/>
    <property type="match status" value="1"/>
</dbReference>
<dbReference type="SMART" id="SM00422">
    <property type="entry name" value="HTH_MERR"/>
    <property type="match status" value="1"/>
</dbReference>
<protein>
    <submittedName>
        <fullName evidence="3">Helix-turn-helix domain-containing protein</fullName>
    </submittedName>
</protein>
<sequence length="190" mass="21340">MTDHLLPIGEFARICRLSAKQLRHYDQLGLLVPAEVDAATGYRYYSTAQARRALAIALLRRLDVPLAEIPAALQDAQVLGTHLSRVEAEIEQRTRTARALTRLLSEGLLLRKSRSPTNQHAVWSCTEPSARQRKSVSRSGSAWQVWETWPGRGGACSRWTSTRRGSRSRLAWKPRNPAVMSNGCQPVWSR</sequence>
<dbReference type="PROSITE" id="PS50937">
    <property type="entry name" value="HTH_MERR_2"/>
    <property type="match status" value="1"/>
</dbReference>
<dbReference type="Gene3D" id="1.10.1660.10">
    <property type="match status" value="1"/>
</dbReference>
<dbReference type="InterPro" id="IPR000551">
    <property type="entry name" value="MerR-type_HTH_dom"/>
</dbReference>
<dbReference type="SUPFAM" id="SSF46955">
    <property type="entry name" value="Putative DNA-binding domain"/>
    <property type="match status" value="1"/>
</dbReference>
<dbReference type="PANTHER" id="PTHR30204:SF97">
    <property type="entry name" value="MERR FAMILY REGULATORY PROTEIN"/>
    <property type="match status" value="1"/>
</dbReference>
<evidence type="ECO:0000256" key="1">
    <source>
        <dbReference type="ARBA" id="ARBA00023125"/>
    </source>
</evidence>
<keyword evidence="1" id="KW-0238">DNA-binding</keyword>
<accession>A0ABS8ZWK5</accession>
<evidence type="ECO:0000313" key="3">
    <source>
        <dbReference type="EMBL" id="MCE7012109.1"/>
    </source>
</evidence>
<dbReference type="RefSeq" id="WP_233735133.1">
    <property type="nucleotide sequence ID" value="NZ_JAJVCN010000006.1"/>
</dbReference>
<dbReference type="InterPro" id="IPR009061">
    <property type="entry name" value="DNA-bd_dom_put_sf"/>
</dbReference>
<dbReference type="EMBL" id="JAJVCN010000006">
    <property type="protein sequence ID" value="MCE7012109.1"/>
    <property type="molecule type" value="Genomic_DNA"/>
</dbReference>
<evidence type="ECO:0000259" key="2">
    <source>
        <dbReference type="PROSITE" id="PS50937"/>
    </source>
</evidence>
<proteinExistence type="predicted"/>
<dbReference type="CDD" id="cd01107">
    <property type="entry name" value="HTH_BmrR"/>
    <property type="match status" value="1"/>
</dbReference>
<reference evidence="3 4" key="1">
    <citation type="submission" date="2021-12" db="EMBL/GenBank/DDBJ databases">
        <title>Genome sequence of Kibdelosporangium philippinense ATCC 49844.</title>
        <authorList>
            <person name="Fedorov E.A."/>
            <person name="Omeragic M."/>
            <person name="Shalygina K.F."/>
            <person name="Maclea K.S."/>
        </authorList>
    </citation>
    <scope>NUCLEOTIDE SEQUENCE [LARGE SCALE GENOMIC DNA]</scope>
    <source>
        <strain evidence="3 4">ATCC 49844</strain>
    </source>
</reference>
<keyword evidence="4" id="KW-1185">Reference proteome</keyword>
<gene>
    <name evidence="3" type="ORF">LWC34_56255</name>
</gene>
<organism evidence="3 4">
    <name type="scientific">Kibdelosporangium philippinense</name>
    <dbReference type="NCBI Taxonomy" id="211113"/>
    <lineage>
        <taxon>Bacteria</taxon>
        <taxon>Bacillati</taxon>
        <taxon>Actinomycetota</taxon>
        <taxon>Actinomycetes</taxon>
        <taxon>Pseudonocardiales</taxon>
        <taxon>Pseudonocardiaceae</taxon>
        <taxon>Kibdelosporangium</taxon>
    </lineage>
</organism>
<dbReference type="Pfam" id="PF13411">
    <property type="entry name" value="MerR_1"/>
    <property type="match status" value="1"/>
</dbReference>
<comment type="caution">
    <text evidence="3">The sequence shown here is derived from an EMBL/GenBank/DDBJ whole genome shotgun (WGS) entry which is preliminary data.</text>
</comment>
<evidence type="ECO:0000313" key="4">
    <source>
        <dbReference type="Proteomes" id="UP001521150"/>
    </source>
</evidence>